<dbReference type="FunFam" id="3.30.830.10:FF:000040">
    <property type="entry name" value="Stromal processing peptidase, chloroplastic"/>
    <property type="match status" value="1"/>
</dbReference>
<evidence type="ECO:0000256" key="1">
    <source>
        <dbReference type="ARBA" id="ARBA00001947"/>
    </source>
</evidence>
<evidence type="ECO:0000256" key="9">
    <source>
        <dbReference type="ARBA" id="ARBA00022833"/>
    </source>
</evidence>
<feature type="domain" description="Peptidase M16 C-terminal" evidence="17">
    <location>
        <begin position="1116"/>
        <end position="1220"/>
    </location>
</feature>
<dbReference type="PANTHER" id="PTHR43690">
    <property type="entry name" value="NARDILYSIN"/>
    <property type="match status" value="1"/>
</dbReference>
<name>A0A8X7YRW5_POPTO</name>
<comment type="cofactor">
    <cofactor evidence="1">
        <name>Zn(2+)</name>
        <dbReference type="ChEBI" id="CHEBI:29105"/>
    </cofactor>
</comment>
<dbReference type="InterPro" id="IPR050626">
    <property type="entry name" value="Peptidase_M16"/>
</dbReference>
<evidence type="ECO:0000256" key="14">
    <source>
        <dbReference type="ARBA" id="ARBA00077219"/>
    </source>
</evidence>
<evidence type="ECO:0000256" key="11">
    <source>
        <dbReference type="ARBA" id="ARBA00023049"/>
    </source>
</evidence>
<evidence type="ECO:0000313" key="18">
    <source>
        <dbReference type="EMBL" id="KAG6750040.1"/>
    </source>
</evidence>
<dbReference type="InterPro" id="IPR011765">
    <property type="entry name" value="Pept_M16_N"/>
</dbReference>
<dbReference type="GO" id="GO:0009570">
    <property type="term" value="C:chloroplast stroma"/>
    <property type="evidence" value="ECO:0007669"/>
    <property type="project" value="UniProtKB-SubCell"/>
</dbReference>
<dbReference type="PANTHER" id="PTHR43690:SF33">
    <property type="entry name" value="STROMAL PROCESSING PEPTIDASE, CHLOROPLASTIC"/>
    <property type="match status" value="1"/>
</dbReference>
<evidence type="ECO:0000256" key="2">
    <source>
        <dbReference type="ARBA" id="ARBA00004470"/>
    </source>
</evidence>
<feature type="domain" description="Peptidase M16 N-terminal" evidence="16">
    <location>
        <begin position="262"/>
        <end position="386"/>
    </location>
</feature>
<evidence type="ECO:0000259" key="16">
    <source>
        <dbReference type="Pfam" id="PF00675"/>
    </source>
</evidence>
<evidence type="ECO:0000256" key="4">
    <source>
        <dbReference type="ARBA" id="ARBA00022528"/>
    </source>
</evidence>
<dbReference type="GO" id="GO:0046872">
    <property type="term" value="F:metal ion binding"/>
    <property type="evidence" value="ECO:0007669"/>
    <property type="project" value="UniProtKB-KW"/>
</dbReference>
<feature type="domain" description="Peptidase M16 C-terminal" evidence="17">
    <location>
        <begin position="405"/>
        <end position="624"/>
    </location>
</feature>
<dbReference type="GO" id="GO:0006508">
    <property type="term" value="P:proteolysis"/>
    <property type="evidence" value="ECO:0007669"/>
    <property type="project" value="UniProtKB-KW"/>
</dbReference>
<keyword evidence="6" id="KW-0645">Protease</keyword>
<evidence type="ECO:0000256" key="10">
    <source>
        <dbReference type="ARBA" id="ARBA00022946"/>
    </source>
</evidence>
<evidence type="ECO:0000256" key="13">
    <source>
        <dbReference type="ARBA" id="ARBA00074130"/>
    </source>
</evidence>
<evidence type="ECO:0000313" key="19">
    <source>
        <dbReference type="Proteomes" id="UP000886885"/>
    </source>
</evidence>
<reference evidence="18" key="1">
    <citation type="journal article" date="2020" name="bioRxiv">
        <title>Hybrid origin of Populus tomentosa Carr. identified through genome sequencing and phylogenomic analysis.</title>
        <authorList>
            <person name="An X."/>
            <person name="Gao K."/>
            <person name="Chen Z."/>
            <person name="Li J."/>
            <person name="Yang X."/>
            <person name="Yang X."/>
            <person name="Zhou J."/>
            <person name="Guo T."/>
            <person name="Zhao T."/>
            <person name="Huang S."/>
            <person name="Miao D."/>
            <person name="Khan W.U."/>
            <person name="Rao P."/>
            <person name="Ye M."/>
            <person name="Lei B."/>
            <person name="Liao W."/>
            <person name="Wang J."/>
            <person name="Ji L."/>
            <person name="Li Y."/>
            <person name="Guo B."/>
            <person name="Mustafa N.S."/>
            <person name="Li S."/>
            <person name="Yun Q."/>
            <person name="Keller S.R."/>
            <person name="Mao J."/>
            <person name="Zhang R."/>
            <person name="Strauss S.H."/>
        </authorList>
    </citation>
    <scope>NUCLEOTIDE SEQUENCE</scope>
    <source>
        <strain evidence="18">GM15</strain>
        <tissue evidence="18">Leaf</tissue>
    </source>
</reference>
<dbReference type="Pfam" id="PF00675">
    <property type="entry name" value="Peptidase_M16"/>
    <property type="match status" value="1"/>
</dbReference>
<gene>
    <name evidence="18" type="ORF">POTOM_047118</name>
</gene>
<evidence type="ECO:0000256" key="3">
    <source>
        <dbReference type="ARBA" id="ARBA00007261"/>
    </source>
</evidence>
<protein>
    <recommendedName>
        <fullName evidence="13">Stromal processing peptidase, chloroplastic</fullName>
    </recommendedName>
    <alternativeName>
        <fullName evidence="14">Chloroplast processing enzyme</fullName>
    </alternativeName>
</protein>
<keyword evidence="19" id="KW-1185">Reference proteome</keyword>
<evidence type="ECO:0000259" key="17">
    <source>
        <dbReference type="Pfam" id="PF05193"/>
    </source>
</evidence>
<keyword evidence="10" id="KW-0809">Transit peptide</keyword>
<keyword evidence="5" id="KW-0934">Plastid</keyword>
<keyword evidence="4" id="KW-0150">Chloroplast</keyword>
<evidence type="ECO:0000256" key="8">
    <source>
        <dbReference type="ARBA" id="ARBA00022801"/>
    </source>
</evidence>
<dbReference type="GO" id="GO:0008237">
    <property type="term" value="F:metallopeptidase activity"/>
    <property type="evidence" value="ECO:0007669"/>
    <property type="project" value="UniProtKB-KW"/>
</dbReference>
<dbReference type="Proteomes" id="UP000886885">
    <property type="component" value="Chromosome 14A"/>
</dbReference>
<comment type="similarity">
    <text evidence="3">Belongs to the peptidase M16 family.</text>
</comment>
<proteinExistence type="inferred from homology"/>
<feature type="domain" description="Peptidase M16 C-terminal" evidence="17">
    <location>
        <begin position="1551"/>
        <end position="1781"/>
    </location>
</feature>
<feature type="domain" description="Peptidase M16 C-terminal" evidence="17">
    <location>
        <begin position="1009"/>
        <end position="1037"/>
    </location>
</feature>
<keyword evidence="9" id="KW-0862">Zinc</keyword>
<keyword evidence="8" id="KW-0378">Hydrolase</keyword>
<feature type="compositionally biased region" description="Polar residues" evidence="15">
    <location>
        <begin position="1664"/>
        <end position="1675"/>
    </location>
</feature>
<evidence type="ECO:0000256" key="15">
    <source>
        <dbReference type="SAM" id="MobiDB-lite"/>
    </source>
</evidence>
<dbReference type="FunFam" id="3.30.830.10:FF:000033">
    <property type="entry name" value="Stromal processing peptidase, chloroplastic"/>
    <property type="match status" value="1"/>
</dbReference>
<dbReference type="FunFam" id="3.30.830.10:FF:000025">
    <property type="entry name" value="Stromal processing peptidase chloroplastic"/>
    <property type="match status" value="1"/>
</dbReference>
<evidence type="ECO:0000256" key="6">
    <source>
        <dbReference type="ARBA" id="ARBA00022670"/>
    </source>
</evidence>
<comment type="caution">
    <text evidence="18">The sequence shown here is derived from an EMBL/GenBank/DDBJ whole genome shotgun (WGS) entry which is preliminary data.</text>
</comment>
<keyword evidence="7" id="KW-0479">Metal-binding</keyword>
<comment type="function">
    <text evidence="12">Cleaves presequences (transit peptides) from chloroplastic protein precursors. Initially recognizes a precursor by binding to the C-terminus of its transit peptide and then removes the transit peptide in a single endoproteolytic step. In a next step, pursues the cleavage of transit peptide to a subfragment form.</text>
</comment>
<dbReference type="InterPro" id="IPR007863">
    <property type="entry name" value="Peptidase_M16_C"/>
</dbReference>
<dbReference type="Pfam" id="PF05193">
    <property type="entry name" value="Peptidase_M16_C"/>
    <property type="match status" value="4"/>
</dbReference>
<organism evidence="18 19">
    <name type="scientific">Populus tomentosa</name>
    <name type="common">Chinese white poplar</name>
    <dbReference type="NCBI Taxonomy" id="118781"/>
    <lineage>
        <taxon>Eukaryota</taxon>
        <taxon>Viridiplantae</taxon>
        <taxon>Streptophyta</taxon>
        <taxon>Embryophyta</taxon>
        <taxon>Tracheophyta</taxon>
        <taxon>Spermatophyta</taxon>
        <taxon>Magnoliopsida</taxon>
        <taxon>eudicotyledons</taxon>
        <taxon>Gunneridae</taxon>
        <taxon>Pentapetalae</taxon>
        <taxon>rosids</taxon>
        <taxon>fabids</taxon>
        <taxon>Malpighiales</taxon>
        <taxon>Salicaceae</taxon>
        <taxon>Saliceae</taxon>
        <taxon>Populus</taxon>
    </lineage>
</organism>
<accession>A0A8X7YRW5</accession>
<sequence length="1889" mass="210677">MPVPSSTSSSLLSSSTTLEGVTIVEASFSGLVMAATAASSSVLMMNVPQTRSPLTPPKDDTLSRKNRINLIQPRRFPLIRFHPNHHQSWNSVSSKRWSHEIATGGSRSLRKKNNALKQCSSSLGERVVGASFPEQFKCMSCSFNRRRSHYSIKGSTPTIPRAFVDKSAFNLSGHSLDTASVKHVHVPCTSMGPNEPHAASIGCPDGILERQDSDLLDSELERARLFEFLHSELPCHPKLHRGQLKNGLRYLILPNKVPPNRFEAHMEVHAGSIDEEDDEQGIAHMIEHVAFLGSKKREKLLGTGARSNAYTDFHHTVFHIHSPTSTKDADGDLLPSVLDALNEIAFHPSFLASRVEKERRAILSELQMMNTIEYRVDCQLLQHLHSENKLSKRFPIGLEEQIKKWDADKIRKFHERWYFPANATLYIVGDIDNISKAVHQIENVFGQTGLETETVSAPSPSAFGAMASFLVPKLSVGLPGSSSREKSSSSLDQSKIIKKERHAIRPPVEHYWSLPGSNANLKPPQIFQHEFLHNFSINMFCKIPVSKVQTYGDLRNVLMKRIFLSALHFRINTRYKSSNPPFTSVELDHSDSGREGCTVTTLTVTAEPKNWQNAIKVAVQEITLAVATINSSLWFEGFKEFGVTKGELNRYMDALLKDSEHLAAMIDNVSSVDNLEFIMESDALGHTVMDQRQGHESLFAVAGTVTLEECILMDWGETEFKLSSSEIIAAIKSGLEEAIEAEPELEVPKELITSTQLEELRLRLTPSFIPLVPDADYHEIARPRNRHHSVSSFKWNCCKLQAHAAVQISKSESRGGVMRLIVGGGRAAESSESKEAVVVGVRTLSEGGRVGNFSREQVELFCVNHLINCSLESTEEFICMEFRFTLRDNGMRAAFELLHMVLETQMLRGLRRYVSMSCDTISSYVPIVIVFLMLMEIYSSVLDALNEIAFHPSFLASRVEKERRAILSELQMMNTIEYRVDCQLLQHLHSENKLSKRFPIGLEEQIKKWDADKIRKFHERWYFPANATLYIVGDIDNISKTVHRLNSAHSPSAFGAMASFLVPKLSVGLPGSSSRENHLVLLTNLKSLKGKACNSSSCGALLVSPWKQCKSEATTDISARIPVSKVQTYGDLRNVLMKRIFLSALHFRINTRYKSSNPPFTSVELDHSDSGREGCTVTTLTVTAEPKNWQNAIKVAVQEVRRLKEFGVTKGELNRYMDALLKDSEHLAAMIDNVSSVDNLEFIMESDALGHTVMDQRQGHESLFAVAGTVTLEEVNSIGAKLLEFISDFGKPTAPIPAAIVACVPTKVYFDGLGETEFKISSSEIIAAIKSGLEEAIEAEPELEVPKELITSTQLEELRLRLTPSFIPLVPDADYMKLHDPETGITQCRLSNGIAVNYKISKSESRGGVMRLIVGGGRAAESSESKGAVVVGVRTLSEGGRVGNFSREQVELFCVNHLINCSLESTEEFICMEFRFTLRDNGMRAAFELLHMVLEHSVWLDDALDRARQLYLSYYRSIPKSLERATAHKLMTAMLNGDERFIEPTPQSLQNLTLKSVKDAVMNQFVGGNMEVSIVGDFSEEEIESCIIDYLGTVRATRDFDREQEFNPVMFRPSPSDLQFQQVFLKDTDERACAYIAGPAPNRWGFTVDGKDLFESMSGISVTADAQPNSDPQQIDSKDVQKDKQGKLRSHPLFFGITMGLLAEIINSRLFTTVRDSLGLTYDVSFELSLFDRLKLGWYVVSVTSTPGKVHKAVDACKSVLRGLHSNKVAQRELDRAKRTLLMRHETEIKSNAYWLGLLAHLQASSVPRKDVSCIKDLTSLYEAATIEDIYAAYEQLKVDEDSLYSCIGVAGAQAGEEINALEEEETDDDFQGVIPVGRGLSTMTRPTT</sequence>
<dbReference type="OrthoDB" id="952271at2759"/>
<evidence type="ECO:0000256" key="5">
    <source>
        <dbReference type="ARBA" id="ARBA00022640"/>
    </source>
</evidence>
<evidence type="ECO:0000256" key="12">
    <source>
        <dbReference type="ARBA" id="ARBA00056021"/>
    </source>
</evidence>
<keyword evidence="11" id="KW-0482">Metalloprotease</keyword>
<comment type="subcellular location">
    <subcellularLocation>
        <location evidence="2">Plastid</location>
        <location evidence="2">Chloroplast stroma</location>
    </subcellularLocation>
</comment>
<feature type="region of interest" description="Disordered" evidence="15">
    <location>
        <begin position="1664"/>
        <end position="1684"/>
    </location>
</feature>
<dbReference type="EMBL" id="JAAWWB010000027">
    <property type="protein sequence ID" value="KAG6750040.1"/>
    <property type="molecule type" value="Genomic_DNA"/>
</dbReference>
<evidence type="ECO:0000256" key="7">
    <source>
        <dbReference type="ARBA" id="ARBA00022723"/>
    </source>
</evidence>